<accession>A0A4R6U1Z3</accession>
<name>A0A4R6U1Z3_9BACI</name>
<dbReference type="GO" id="GO:0071978">
    <property type="term" value="P:bacterial-type flagellum-dependent swarming motility"/>
    <property type="evidence" value="ECO:0007669"/>
    <property type="project" value="TreeGrafter"/>
</dbReference>
<comment type="similarity">
    <text evidence="1 2">Belongs to the flagella basal body rod proteins family.</text>
</comment>
<dbReference type="SUPFAM" id="SSF117143">
    <property type="entry name" value="Flagellar hook protein flgE"/>
    <property type="match status" value="1"/>
</dbReference>
<keyword evidence="6" id="KW-0966">Cell projection</keyword>
<keyword evidence="6" id="KW-0969">Cilium</keyword>
<evidence type="ECO:0000256" key="1">
    <source>
        <dbReference type="ARBA" id="ARBA00009677"/>
    </source>
</evidence>
<evidence type="ECO:0000313" key="6">
    <source>
        <dbReference type="EMBL" id="TDQ38703.1"/>
    </source>
</evidence>
<dbReference type="PROSITE" id="PS00588">
    <property type="entry name" value="FLAGELLA_BB_ROD"/>
    <property type="match status" value="1"/>
</dbReference>
<feature type="domain" description="Flagellar hook protein FlgE/F/G-like D1" evidence="5">
    <location>
        <begin position="111"/>
        <end position="173"/>
    </location>
</feature>
<sequence length="269" mass="28706">MFKGFNTAASAMIAQQRHTEMLSNNLANVNTPGYKSDQGVLRAFPEMLLQRIGGQSVPGLDRTLPTTTPIGALNTGVYLQETIPQFTQGDIQETNRFSDLALVQAALPDENGAVFFAVQNEAGEPRYTRNGSFHVDDNGSLVNAEGRFVLSAASEQIQLASGTFTVSEDGVITDAAGNATALNIAYSAAPQEELVREGTGLYRADGAALGQAPAGFIVRQGALERSSVDLNETMVNMMSSYRLFEASQRVVKAYDESMGKAVNDVGRIG</sequence>
<comment type="subcellular location">
    <subcellularLocation>
        <location evidence="2">Bacterial flagellum basal body</location>
    </subcellularLocation>
</comment>
<dbReference type="Pfam" id="PF06429">
    <property type="entry name" value="Flg_bbr_C"/>
    <property type="match status" value="1"/>
</dbReference>
<dbReference type="InterPro" id="IPR020013">
    <property type="entry name" value="Flagellar_FlgE/F/G"/>
</dbReference>
<evidence type="ECO:0000256" key="2">
    <source>
        <dbReference type="RuleBase" id="RU362116"/>
    </source>
</evidence>
<comment type="caution">
    <text evidence="6">The sequence shown here is derived from an EMBL/GenBank/DDBJ whole genome shotgun (WGS) entry which is preliminary data.</text>
</comment>
<reference evidence="6 7" key="1">
    <citation type="submission" date="2019-03" db="EMBL/GenBank/DDBJ databases">
        <title>Genomic Encyclopedia of Type Strains, Phase IV (KMG-IV): sequencing the most valuable type-strain genomes for metagenomic binning, comparative biology and taxonomic classification.</title>
        <authorList>
            <person name="Goeker M."/>
        </authorList>
    </citation>
    <scope>NUCLEOTIDE SEQUENCE [LARGE SCALE GENOMIC DNA]</scope>
    <source>
        <strain evidence="6 7">DSM 28697</strain>
    </source>
</reference>
<evidence type="ECO:0000259" key="3">
    <source>
        <dbReference type="Pfam" id="PF00460"/>
    </source>
</evidence>
<keyword evidence="6" id="KW-0282">Flagellum</keyword>
<dbReference type="OrthoDB" id="9804559at2"/>
<dbReference type="Pfam" id="PF00460">
    <property type="entry name" value="Flg_bb_rod"/>
    <property type="match status" value="1"/>
</dbReference>
<organism evidence="6 7">
    <name type="scientific">Aureibacillus halotolerans</name>
    <dbReference type="NCBI Taxonomy" id="1508390"/>
    <lineage>
        <taxon>Bacteria</taxon>
        <taxon>Bacillati</taxon>
        <taxon>Bacillota</taxon>
        <taxon>Bacilli</taxon>
        <taxon>Bacillales</taxon>
        <taxon>Bacillaceae</taxon>
        <taxon>Aureibacillus</taxon>
    </lineage>
</organism>
<dbReference type="EMBL" id="SNYJ01000009">
    <property type="protein sequence ID" value="TDQ38703.1"/>
    <property type="molecule type" value="Genomic_DNA"/>
</dbReference>
<dbReference type="InterPro" id="IPR001444">
    <property type="entry name" value="Flag_bb_rod_N"/>
</dbReference>
<dbReference type="NCBIfam" id="TIGR03506">
    <property type="entry name" value="FlgEFG_subfam"/>
    <property type="match status" value="1"/>
</dbReference>
<evidence type="ECO:0000259" key="4">
    <source>
        <dbReference type="Pfam" id="PF06429"/>
    </source>
</evidence>
<dbReference type="InterPro" id="IPR037925">
    <property type="entry name" value="FlgE/F/G-like"/>
</dbReference>
<dbReference type="PANTHER" id="PTHR30435">
    <property type="entry name" value="FLAGELLAR PROTEIN"/>
    <property type="match status" value="1"/>
</dbReference>
<dbReference type="GO" id="GO:0009425">
    <property type="term" value="C:bacterial-type flagellum basal body"/>
    <property type="evidence" value="ECO:0007669"/>
    <property type="project" value="UniProtKB-SubCell"/>
</dbReference>
<dbReference type="Pfam" id="PF22692">
    <property type="entry name" value="LlgE_F_G_D1"/>
    <property type="match status" value="1"/>
</dbReference>
<dbReference type="InterPro" id="IPR010930">
    <property type="entry name" value="Flg_bb/hook_C_dom"/>
</dbReference>
<proteinExistence type="inferred from homology"/>
<feature type="domain" description="Flagellar basal-body/hook protein C-terminal" evidence="4">
    <location>
        <begin position="219"/>
        <end position="263"/>
    </location>
</feature>
<evidence type="ECO:0000313" key="7">
    <source>
        <dbReference type="Proteomes" id="UP000295632"/>
    </source>
</evidence>
<dbReference type="InterPro" id="IPR053967">
    <property type="entry name" value="LlgE_F_G-like_D1"/>
</dbReference>
<dbReference type="Proteomes" id="UP000295632">
    <property type="component" value="Unassembled WGS sequence"/>
</dbReference>
<dbReference type="AlphaFoldDB" id="A0A4R6U1Z3"/>
<dbReference type="RefSeq" id="WP_133580756.1">
    <property type="nucleotide sequence ID" value="NZ_SNYJ01000009.1"/>
</dbReference>
<feature type="domain" description="Flagellar basal body rod protein N-terminal" evidence="3">
    <location>
        <begin position="5"/>
        <end position="35"/>
    </location>
</feature>
<evidence type="ECO:0000259" key="5">
    <source>
        <dbReference type="Pfam" id="PF22692"/>
    </source>
</evidence>
<keyword evidence="7" id="KW-1185">Reference proteome</keyword>
<dbReference type="PANTHER" id="PTHR30435:SF19">
    <property type="entry name" value="FLAGELLAR BASAL-BODY ROD PROTEIN FLGG"/>
    <property type="match status" value="1"/>
</dbReference>
<keyword evidence="2" id="KW-0975">Bacterial flagellum</keyword>
<protein>
    <submittedName>
        <fullName evidence="6">Flagellar basal-body rod protein FlgG</fullName>
    </submittedName>
</protein>
<gene>
    <name evidence="6" type="ORF">EV213_10972</name>
</gene>
<dbReference type="InterPro" id="IPR019776">
    <property type="entry name" value="Flagellar_basal_body_rod_CS"/>
</dbReference>